<dbReference type="PANTHER" id="PTHR34989:SF1">
    <property type="entry name" value="PROTEIN HDED"/>
    <property type="match status" value="1"/>
</dbReference>
<dbReference type="Proteomes" id="UP000003751">
    <property type="component" value="Unassembled WGS sequence"/>
</dbReference>
<dbReference type="GO" id="GO:0005886">
    <property type="term" value="C:plasma membrane"/>
    <property type="evidence" value="ECO:0007669"/>
    <property type="project" value="TreeGrafter"/>
</dbReference>
<evidence type="ECO:0000313" key="2">
    <source>
        <dbReference type="EMBL" id="EFW91509.1"/>
    </source>
</evidence>
<evidence type="ECO:0000256" key="1">
    <source>
        <dbReference type="SAM" id="Phobius"/>
    </source>
</evidence>
<dbReference type="Proteomes" id="UP000184203">
    <property type="component" value="Unassembled WGS sequence"/>
</dbReference>
<dbReference type="OrthoDB" id="163497at2157"/>
<feature type="transmembrane region" description="Helical" evidence="1">
    <location>
        <begin position="45"/>
        <end position="65"/>
    </location>
</feature>
<reference evidence="3" key="3">
    <citation type="submission" date="2016-11" db="EMBL/GenBank/DDBJ databases">
        <authorList>
            <person name="Jaros S."/>
            <person name="Januszkiewicz K."/>
            <person name="Wedrychowicz H."/>
        </authorList>
    </citation>
    <scope>NUCLEOTIDE SEQUENCE [LARGE SCALE GENOMIC DNA]</scope>
    <source>
        <strain evidence="3">DX253</strain>
    </source>
</reference>
<dbReference type="PANTHER" id="PTHR34989">
    <property type="entry name" value="PROTEIN HDED"/>
    <property type="match status" value="1"/>
</dbReference>
<sequence length="200" mass="21074">MSTVDATEREQLTNTIQDTWRLLMGVGVVLTLVGLLAIVTPFFTGITLSFLFGVYLIVGAVAHLVHAFSGRGWTGFVFQLILAIIFAAGGLAFLFNPLVGLTALTILLIAFFLVEGFIELAMGFRLRPERGWLWVAVSGVASVLVAVLVWLSFPSSAAWAVGLLFGIGLFTSGLSMIATAMGGRAAVKEATTTSGTETGG</sequence>
<evidence type="ECO:0000313" key="3">
    <source>
        <dbReference type="EMBL" id="SHL26191.1"/>
    </source>
</evidence>
<dbReference type="eggNOG" id="arCOG10041">
    <property type="taxonomic scope" value="Archaea"/>
</dbReference>
<dbReference type="EMBL" id="FRAN01000005">
    <property type="protein sequence ID" value="SHL26191.1"/>
    <property type="molecule type" value="Genomic_DNA"/>
</dbReference>
<keyword evidence="5" id="KW-1185">Reference proteome</keyword>
<dbReference type="AlphaFoldDB" id="E7QUZ1"/>
<gene>
    <name evidence="3" type="ORF">SAMN05444342_3454</name>
    <name evidence="2" type="ORF">ZOD2009_13136</name>
</gene>
<proteinExistence type="predicted"/>
<dbReference type="RefSeq" id="WP_007980514.1">
    <property type="nucleotide sequence ID" value="NZ_AEMG01000013.1"/>
</dbReference>
<keyword evidence="1" id="KW-1133">Transmembrane helix</keyword>
<feature type="transmembrane region" description="Helical" evidence="1">
    <location>
        <begin position="132"/>
        <end position="151"/>
    </location>
</feature>
<dbReference type="STRING" id="797209.GCA_000376445_03862"/>
<reference evidence="5" key="2">
    <citation type="submission" date="2016-11" db="EMBL/GenBank/DDBJ databases">
        <authorList>
            <person name="Varghese N."/>
            <person name="Submissions S."/>
        </authorList>
    </citation>
    <scope>NUCLEOTIDE SEQUENCE [LARGE SCALE GENOMIC DNA]</scope>
    <source>
        <strain evidence="5">DX253</strain>
    </source>
</reference>
<dbReference type="InterPro" id="IPR005325">
    <property type="entry name" value="DUF308_memb"/>
</dbReference>
<protein>
    <submittedName>
        <fullName evidence="3">Uncharacterized membrane protein HdeD, DUF308 family</fullName>
    </submittedName>
</protein>
<dbReference type="InterPro" id="IPR052712">
    <property type="entry name" value="Acid_resist_chaperone_HdeD"/>
</dbReference>
<dbReference type="Pfam" id="PF03729">
    <property type="entry name" value="DUF308"/>
    <property type="match status" value="1"/>
</dbReference>
<evidence type="ECO:0000313" key="5">
    <source>
        <dbReference type="Proteomes" id="UP000184203"/>
    </source>
</evidence>
<feature type="transmembrane region" description="Helical" evidence="1">
    <location>
        <begin position="157"/>
        <end position="178"/>
    </location>
</feature>
<dbReference type="PATRIC" id="fig|797209.4.peg.2584"/>
<feature type="transmembrane region" description="Helical" evidence="1">
    <location>
        <begin position="101"/>
        <end position="120"/>
    </location>
</feature>
<dbReference type="EMBL" id="AEMG01000013">
    <property type="protein sequence ID" value="EFW91509.1"/>
    <property type="molecule type" value="Genomic_DNA"/>
</dbReference>
<keyword evidence="1" id="KW-0812">Transmembrane</keyword>
<organism evidence="2 4">
    <name type="scientific">Haladaptatus paucihalophilus DX253</name>
    <dbReference type="NCBI Taxonomy" id="797209"/>
    <lineage>
        <taxon>Archaea</taxon>
        <taxon>Methanobacteriati</taxon>
        <taxon>Methanobacteriota</taxon>
        <taxon>Stenosarchaea group</taxon>
        <taxon>Halobacteria</taxon>
        <taxon>Halobacteriales</taxon>
        <taxon>Haladaptataceae</taxon>
        <taxon>Haladaptatus</taxon>
    </lineage>
</organism>
<keyword evidence="1" id="KW-0472">Membrane</keyword>
<accession>E7QUZ1</accession>
<evidence type="ECO:0000313" key="4">
    <source>
        <dbReference type="Proteomes" id="UP000003751"/>
    </source>
</evidence>
<name>E7QUZ1_HALPU</name>
<feature type="transmembrane region" description="Helical" evidence="1">
    <location>
        <begin position="20"/>
        <end position="39"/>
    </location>
</feature>
<feature type="transmembrane region" description="Helical" evidence="1">
    <location>
        <begin position="77"/>
        <end position="95"/>
    </location>
</feature>
<reference evidence="2 4" key="1">
    <citation type="journal article" date="2014" name="ISME J.">
        <title>Trehalose/2-sulfotrehalose biosynthesis and glycine-betaine uptake are widely spread mechanisms for osmoadaptation in the Halobacteriales.</title>
        <authorList>
            <person name="Youssef N.H."/>
            <person name="Savage-Ashlock K.N."/>
            <person name="McCully A.L."/>
            <person name="Luedtke B."/>
            <person name="Shaw E.I."/>
            <person name="Hoff W.D."/>
            <person name="Elshahed M.S."/>
        </authorList>
    </citation>
    <scope>NUCLEOTIDE SEQUENCE [LARGE SCALE GENOMIC DNA]</scope>
    <source>
        <strain evidence="2 4">DX253</strain>
    </source>
</reference>